<accession>A0A1M6JPH4</accession>
<sequence>MNSFKPNKDIKLEEHLSKLSQGLNEKVVIVTNSNGIPSHWLDYLNDNSRIRQSGITNELSKIEQYFPELIKALKPKTIDAFLFKTEKNGICRAFVHLIDGKEYLTISRLPWKYKTVEPTASYTTFQNNIHIAIYWIYYNIMDGLTDIYGFAGFKPLYNVFTITKEKNMWTEMDWYSEFSSKHNITKIYELLNTGGGGYLLLDLNSNWRYKNEFKCFYVNVKDIAPPELVHLFPYLDYLMSIGLAE</sequence>
<proteinExistence type="predicted"/>
<dbReference type="Proteomes" id="UP000184432">
    <property type="component" value="Unassembled WGS sequence"/>
</dbReference>
<dbReference type="RefSeq" id="WP_073320064.1">
    <property type="nucleotide sequence ID" value="NZ_FQYP01000009.1"/>
</dbReference>
<dbReference type="STRING" id="570521.SAMN04488508_109175"/>
<dbReference type="AlphaFoldDB" id="A0A1M6JPH4"/>
<name>A0A1M6JPH4_9FLAO</name>
<evidence type="ECO:0000313" key="2">
    <source>
        <dbReference type="Proteomes" id="UP000184432"/>
    </source>
</evidence>
<evidence type="ECO:0000313" key="1">
    <source>
        <dbReference type="EMBL" id="SHJ48574.1"/>
    </source>
</evidence>
<gene>
    <name evidence="1" type="ORF">SAMN04488508_109175</name>
</gene>
<reference evidence="2" key="1">
    <citation type="submission" date="2016-11" db="EMBL/GenBank/DDBJ databases">
        <authorList>
            <person name="Varghese N."/>
            <person name="Submissions S."/>
        </authorList>
    </citation>
    <scope>NUCLEOTIDE SEQUENCE [LARGE SCALE GENOMIC DNA]</scope>
    <source>
        <strain evidence="2">DSM 22623</strain>
    </source>
</reference>
<protein>
    <submittedName>
        <fullName evidence="1">Uncharacterized protein</fullName>
    </submittedName>
</protein>
<dbReference type="EMBL" id="FQYP01000009">
    <property type="protein sequence ID" value="SHJ48574.1"/>
    <property type="molecule type" value="Genomic_DNA"/>
</dbReference>
<keyword evidence="2" id="KW-1185">Reference proteome</keyword>
<organism evidence="1 2">
    <name type="scientific">Aquimarina spongiae</name>
    <dbReference type="NCBI Taxonomy" id="570521"/>
    <lineage>
        <taxon>Bacteria</taxon>
        <taxon>Pseudomonadati</taxon>
        <taxon>Bacteroidota</taxon>
        <taxon>Flavobacteriia</taxon>
        <taxon>Flavobacteriales</taxon>
        <taxon>Flavobacteriaceae</taxon>
        <taxon>Aquimarina</taxon>
    </lineage>
</organism>